<evidence type="ECO:0000256" key="1">
    <source>
        <dbReference type="SAM" id="SignalP"/>
    </source>
</evidence>
<feature type="chain" id="PRO_5025638885" evidence="1">
    <location>
        <begin position="18"/>
        <end position="127"/>
    </location>
</feature>
<sequence length="127" mass="13836">MRAFLFVSALFAALAIAAPAPEAEPEIGVMPRACPGGGPHCPDGEHFVWSLMYLFPWELTDESGAVPCGRPMQEVWYSMLSISMLLPGTCSVGRVVKEWEDALYFLGPCVDGPMIFPASRAEPLVYI</sequence>
<evidence type="ECO:0000313" key="3">
    <source>
        <dbReference type="Proteomes" id="UP000799770"/>
    </source>
</evidence>
<feature type="signal peptide" evidence="1">
    <location>
        <begin position="1"/>
        <end position="17"/>
    </location>
</feature>
<accession>A0A6A5Z995</accession>
<dbReference type="Proteomes" id="UP000799770">
    <property type="component" value="Unassembled WGS sequence"/>
</dbReference>
<gene>
    <name evidence="2" type="ORF">BDV96DRAFT_686864</name>
</gene>
<dbReference type="AlphaFoldDB" id="A0A6A5Z995"/>
<reference evidence="2" key="1">
    <citation type="journal article" date="2020" name="Stud. Mycol.">
        <title>101 Dothideomycetes genomes: a test case for predicting lifestyles and emergence of pathogens.</title>
        <authorList>
            <person name="Haridas S."/>
            <person name="Albert R."/>
            <person name="Binder M."/>
            <person name="Bloem J."/>
            <person name="Labutti K."/>
            <person name="Salamov A."/>
            <person name="Andreopoulos B."/>
            <person name="Baker S."/>
            <person name="Barry K."/>
            <person name="Bills G."/>
            <person name="Bluhm B."/>
            <person name="Cannon C."/>
            <person name="Castanera R."/>
            <person name="Culley D."/>
            <person name="Daum C."/>
            <person name="Ezra D."/>
            <person name="Gonzalez J."/>
            <person name="Henrissat B."/>
            <person name="Kuo A."/>
            <person name="Liang C."/>
            <person name="Lipzen A."/>
            <person name="Lutzoni F."/>
            <person name="Magnuson J."/>
            <person name="Mondo S."/>
            <person name="Nolan M."/>
            <person name="Ohm R."/>
            <person name="Pangilinan J."/>
            <person name="Park H.-J."/>
            <person name="Ramirez L."/>
            <person name="Alfaro M."/>
            <person name="Sun H."/>
            <person name="Tritt A."/>
            <person name="Yoshinaga Y."/>
            <person name="Zwiers L.-H."/>
            <person name="Turgeon B."/>
            <person name="Goodwin S."/>
            <person name="Spatafora J."/>
            <person name="Crous P."/>
            <person name="Grigoriev I."/>
        </authorList>
    </citation>
    <scope>NUCLEOTIDE SEQUENCE</scope>
    <source>
        <strain evidence="2">CBS 627.86</strain>
    </source>
</reference>
<evidence type="ECO:0000313" key="2">
    <source>
        <dbReference type="EMBL" id="KAF2115654.1"/>
    </source>
</evidence>
<organism evidence="2 3">
    <name type="scientific">Lophiotrema nucula</name>
    <dbReference type="NCBI Taxonomy" id="690887"/>
    <lineage>
        <taxon>Eukaryota</taxon>
        <taxon>Fungi</taxon>
        <taxon>Dikarya</taxon>
        <taxon>Ascomycota</taxon>
        <taxon>Pezizomycotina</taxon>
        <taxon>Dothideomycetes</taxon>
        <taxon>Pleosporomycetidae</taxon>
        <taxon>Pleosporales</taxon>
        <taxon>Lophiotremataceae</taxon>
        <taxon>Lophiotrema</taxon>
    </lineage>
</organism>
<protein>
    <submittedName>
        <fullName evidence="2">Uncharacterized protein</fullName>
    </submittedName>
</protein>
<keyword evidence="1" id="KW-0732">Signal</keyword>
<name>A0A6A5Z995_9PLEO</name>
<proteinExistence type="predicted"/>
<keyword evidence="3" id="KW-1185">Reference proteome</keyword>
<dbReference type="EMBL" id="ML977322">
    <property type="protein sequence ID" value="KAF2115654.1"/>
    <property type="molecule type" value="Genomic_DNA"/>
</dbReference>